<dbReference type="PROSITE" id="PS00615">
    <property type="entry name" value="C_TYPE_LECTIN_1"/>
    <property type="match status" value="1"/>
</dbReference>
<dbReference type="OrthoDB" id="6052692at2759"/>
<dbReference type="GO" id="GO:0008083">
    <property type="term" value="F:growth factor activity"/>
    <property type="evidence" value="ECO:0007669"/>
    <property type="project" value="TreeGrafter"/>
</dbReference>
<dbReference type="InterPro" id="IPR051663">
    <property type="entry name" value="CLec_Tetranectin-domain"/>
</dbReference>
<evidence type="ECO:0000256" key="3">
    <source>
        <dbReference type="ARBA" id="ARBA00022729"/>
    </source>
</evidence>
<dbReference type="SUPFAM" id="SSF56436">
    <property type="entry name" value="C-type lectin-like"/>
    <property type="match status" value="1"/>
</dbReference>
<dbReference type="Pfam" id="PF00059">
    <property type="entry name" value="Lectin_C"/>
    <property type="match status" value="1"/>
</dbReference>
<feature type="transmembrane region" description="Helical" evidence="6">
    <location>
        <begin position="12"/>
        <end position="32"/>
    </location>
</feature>
<dbReference type="AlphaFoldDB" id="A0A6J8ECX6"/>
<dbReference type="SMART" id="SM00034">
    <property type="entry name" value="CLECT"/>
    <property type="match status" value="1"/>
</dbReference>
<protein>
    <recommendedName>
        <fullName evidence="7">C-type lectin domain-containing protein</fullName>
    </recommendedName>
</protein>
<dbReference type="PANTHER" id="PTHR22799:SF1">
    <property type="entry name" value="C-TYPE LECTIN DOMAIN FAMILY 11 MEMBER A"/>
    <property type="match status" value="1"/>
</dbReference>
<dbReference type="InterPro" id="IPR016186">
    <property type="entry name" value="C-type_lectin-like/link_sf"/>
</dbReference>
<dbReference type="EMBL" id="CACVKT020008919">
    <property type="protein sequence ID" value="CAC5418360.1"/>
    <property type="molecule type" value="Genomic_DNA"/>
</dbReference>
<sequence length="152" mass="17821">MYKYDLTLQMQQHTNALLAGILVIVAIVTILVDSVQHFGVQCVSDEFFVQESFCKTVGGKLVEIDNYWEFQVLSRMARNRRFPNFWIGITDMYSEGAWQKATTQGRQSYFNWYGSEPNSHGGYENCVEVKARRGMKWNDRACHIRWRFVCEK</sequence>
<dbReference type="PROSITE" id="PS50041">
    <property type="entry name" value="C_TYPE_LECTIN_2"/>
    <property type="match status" value="1"/>
</dbReference>
<keyword evidence="5" id="KW-1015">Disulfide bond</keyword>
<evidence type="ECO:0000256" key="6">
    <source>
        <dbReference type="SAM" id="Phobius"/>
    </source>
</evidence>
<evidence type="ECO:0000313" key="8">
    <source>
        <dbReference type="EMBL" id="CAC5418360.1"/>
    </source>
</evidence>
<evidence type="ECO:0000256" key="5">
    <source>
        <dbReference type="ARBA" id="ARBA00023157"/>
    </source>
</evidence>
<dbReference type="GO" id="GO:0030246">
    <property type="term" value="F:carbohydrate binding"/>
    <property type="evidence" value="ECO:0007669"/>
    <property type="project" value="UniProtKB-KW"/>
</dbReference>
<organism evidence="8 9">
    <name type="scientific">Mytilus coruscus</name>
    <name type="common">Sea mussel</name>
    <dbReference type="NCBI Taxonomy" id="42192"/>
    <lineage>
        <taxon>Eukaryota</taxon>
        <taxon>Metazoa</taxon>
        <taxon>Spiralia</taxon>
        <taxon>Lophotrochozoa</taxon>
        <taxon>Mollusca</taxon>
        <taxon>Bivalvia</taxon>
        <taxon>Autobranchia</taxon>
        <taxon>Pteriomorphia</taxon>
        <taxon>Mytilida</taxon>
        <taxon>Mytiloidea</taxon>
        <taxon>Mytilidae</taxon>
        <taxon>Mytilinae</taxon>
        <taxon>Mytilus</taxon>
    </lineage>
</organism>
<comment type="subcellular location">
    <subcellularLocation>
        <location evidence="1">Secreted</location>
    </subcellularLocation>
</comment>
<evidence type="ECO:0000256" key="4">
    <source>
        <dbReference type="ARBA" id="ARBA00022734"/>
    </source>
</evidence>
<keyword evidence="4" id="KW-0430">Lectin</keyword>
<dbReference type="GO" id="GO:0005615">
    <property type="term" value="C:extracellular space"/>
    <property type="evidence" value="ECO:0007669"/>
    <property type="project" value="TreeGrafter"/>
</dbReference>
<dbReference type="PANTHER" id="PTHR22799">
    <property type="entry name" value="TETRANECTIN-RELATED"/>
    <property type="match status" value="1"/>
</dbReference>
<dbReference type="InterPro" id="IPR001304">
    <property type="entry name" value="C-type_lectin-like"/>
</dbReference>
<keyword evidence="2" id="KW-0964">Secreted</keyword>
<keyword evidence="6" id="KW-1133">Transmembrane helix</keyword>
<dbReference type="CDD" id="cd00037">
    <property type="entry name" value="CLECT"/>
    <property type="match status" value="1"/>
</dbReference>
<dbReference type="Proteomes" id="UP000507470">
    <property type="component" value="Unassembled WGS sequence"/>
</dbReference>
<reference evidence="8 9" key="1">
    <citation type="submission" date="2020-06" db="EMBL/GenBank/DDBJ databases">
        <authorList>
            <person name="Li R."/>
            <person name="Bekaert M."/>
        </authorList>
    </citation>
    <scope>NUCLEOTIDE SEQUENCE [LARGE SCALE GENOMIC DNA]</scope>
    <source>
        <strain evidence="9">wild</strain>
    </source>
</reference>
<evidence type="ECO:0000256" key="2">
    <source>
        <dbReference type="ARBA" id="ARBA00022525"/>
    </source>
</evidence>
<keyword evidence="9" id="KW-1185">Reference proteome</keyword>
<feature type="domain" description="C-type lectin" evidence="7">
    <location>
        <begin position="51"/>
        <end position="151"/>
    </location>
</feature>
<evidence type="ECO:0000313" key="9">
    <source>
        <dbReference type="Proteomes" id="UP000507470"/>
    </source>
</evidence>
<accession>A0A6J8ECX6</accession>
<name>A0A6J8ECX6_MYTCO</name>
<dbReference type="InterPro" id="IPR018378">
    <property type="entry name" value="C-type_lectin_CS"/>
</dbReference>
<gene>
    <name evidence="8" type="ORF">MCOR_50802</name>
</gene>
<dbReference type="InterPro" id="IPR016187">
    <property type="entry name" value="CTDL_fold"/>
</dbReference>
<evidence type="ECO:0000259" key="7">
    <source>
        <dbReference type="PROSITE" id="PS50041"/>
    </source>
</evidence>
<keyword evidence="6" id="KW-0812">Transmembrane</keyword>
<evidence type="ECO:0000256" key="1">
    <source>
        <dbReference type="ARBA" id="ARBA00004613"/>
    </source>
</evidence>
<keyword evidence="3" id="KW-0732">Signal</keyword>
<dbReference type="Gene3D" id="3.10.100.10">
    <property type="entry name" value="Mannose-Binding Protein A, subunit A"/>
    <property type="match status" value="1"/>
</dbReference>
<keyword evidence="6" id="KW-0472">Membrane</keyword>
<proteinExistence type="predicted"/>